<gene>
    <name evidence="2" type="ORF">FFWV33_15725</name>
</gene>
<dbReference type="KEGG" id="ffa:FFWV33_15725"/>
<dbReference type="Proteomes" id="UP000244527">
    <property type="component" value="Chromosome"/>
</dbReference>
<keyword evidence="3" id="KW-1185">Reference proteome</keyword>
<dbReference type="SUPFAM" id="SSF51735">
    <property type="entry name" value="NAD(P)-binding Rossmann-fold domains"/>
    <property type="match status" value="1"/>
</dbReference>
<reference evidence="2 3" key="1">
    <citation type="submission" date="2017-04" db="EMBL/GenBank/DDBJ databases">
        <title>Compelte genome sequence of WV33.</title>
        <authorList>
            <person name="Lee P.C."/>
        </authorList>
    </citation>
    <scope>NUCLEOTIDE SEQUENCE [LARGE SCALE GENOMIC DNA]</scope>
    <source>
        <strain evidence="2 3">WV33</strain>
    </source>
</reference>
<dbReference type="AlphaFoldDB" id="A0A2S1LGG2"/>
<evidence type="ECO:0000313" key="3">
    <source>
        <dbReference type="Proteomes" id="UP000244527"/>
    </source>
</evidence>
<dbReference type="Pfam" id="PF05368">
    <property type="entry name" value="NmrA"/>
    <property type="match status" value="1"/>
</dbReference>
<evidence type="ECO:0000259" key="1">
    <source>
        <dbReference type="Pfam" id="PF05368"/>
    </source>
</evidence>
<accession>A0A2S1LGG2</accession>
<dbReference type="CDD" id="cd05269">
    <property type="entry name" value="TMR_SDR_a"/>
    <property type="match status" value="1"/>
</dbReference>
<dbReference type="RefSeq" id="WP_108741785.1">
    <property type="nucleotide sequence ID" value="NZ_CP020918.1"/>
</dbReference>
<dbReference type="OrthoDB" id="9780595at2"/>
<dbReference type="InterPro" id="IPR036291">
    <property type="entry name" value="NAD(P)-bd_dom_sf"/>
</dbReference>
<dbReference type="Gene3D" id="3.40.50.720">
    <property type="entry name" value="NAD(P)-binding Rossmann-like Domain"/>
    <property type="match status" value="1"/>
</dbReference>
<name>A0A2S1LGG2_9FLAO</name>
<dbReference type="PANTHER" id="PTHR47129:SF1">
    <property type="entry name" value="NMRA-LIKE DOMAIN-CONTAINING PROTEIN"/>
    <property type="match status" value="1"/>
</dbReference>
<organism evidence="2 3">
    <name type="scientific">Flavobacterium faecale</name>
    <dbReference type="NCBI Taxonomy" id="1355330"/>
    <lineage>
        <taxon>Bacteria</taxon>
        <taxon>Pseudomonadati</taxon>
        <taxon>Bacteroidota</taxon>
        <taxon>Flavobacteriia</taxon>
        <taxon>Flavobacteriales</taxon>
        <taxon>Flavobacteriaceae</taxon>
        <taxon>Flavobacterium</taxon>
    </lineage>
</organism>
<dbReference type="EMBL" id="CP020918">
    <property type="protein sequence ID" value="AWG22872.1"/>
    <property type="molecule type" value="Genomic_DNA"/>
</dbReference>
<protein>
    <submittedName>
        <fullName evidence="2">NAD(P)-dependent oxidoreductase</fullName>
    </submittedName>
</protein>
<evidence type="ECO:0000313" key="2">
    <source>
        <dbReference type="EMBL" id="AWG22872.1"/>
    </source>
</evidence>
<feature type="domain" description="NmrA-like" evidence="1">
    <location>
        <begin position="2"/>
        <end position="286"/>
    </location>
</feature>
<dbReference type="InterPro" id="IPR052718">
    <property type="entry name" value="NmrA-type_oxidoreductase"/>
</dbReference>
<sequence>MILVTGATGQFGVKAVEHLLKKGVNPKGISVLVRDATKAISLKEKGILIKEGDYTDHGSMVEAFIGVDKLLLVSSNNREAIENRTLHHKNVIKAAKEAKVNHIVYTSFVRKAGFENSTIADFQNSHVETENCLKESGIDYTILQNGIYAEMILAFVGDKVAENESILFPAEEGKASWVLREELAEAAAHVLTTQDHKNKTYSLTNTESIGFNTIAQDISEVLNKKVKYTSPDINEFKAIMEKAGVPEMYIGMFTMWGTALAEQTMDKEDDTLSNFLNRKPTSVRQFITKVYS</sequence>
<dbReference type="Gene3D" id="3.90.25.10">
    <property type="entry name" value="UDP-galactose 4-epimerase, domain 1"/>
    <property type="match status" value="1"/>
</dbReference>
<dbReference type="InterPro" id="IPR008030">
    <property type="entry name" value="NmrA-like"/>
</dbReference>
<dbReference type="PANTHER" id="PTHR47129">
    <property type="entry name" value="QUINONE OXIDOREDUCTASE 2"/>
    <property type="match status" value="1"/>
</dbReference>
<proteinExistence type="predicted"/>